<dbReference type="AlphaFoldDB" id="A7F6I7"/>
<dbReference type="InParanoid" id="A7F6I7"/>
<keyword evidence="2" id="KW-1185">Reference proteome</keyword>
<name>A7F6I7_SCLS1</name>
<dbReference type="GeneID" id="5481790"/>
<accession>A7F6I7</accession>
<dbReference type="Proteomes" id="UP000001312">
    <property type="component" value="Unassembled WGS sequence"/>
</dbReference>
<sequence length="74" mass="8685">MERRKITELAEGATPQWQVGKCLRSEKYRTSINGTQLFYKSSEQTSFISARMRDGNMKGKEIEDLRVLERRTNE</sequence>
<dbReference type="RefSeq" id="XP_001585700.1">
    <property type="nucleotide sequence ID" value="XM_001585650.1"/>
</dbReference>
<dbReference type="KEGG" id="ssl:SS1G_13216"/>
<reference evidence="2" key="1">
    <citation type="journal article" date="2011" name="PLoS Genet.">
        <title>Genomic analysis of the necrotrophic fungal pathogens Sclerotinia sclerotiorum and Botrytis cinerea.</title>
        <authorList>
            <person name="Amselem J."/>
            <person name="Cuomo C.A."/>
            <person name="van Kan J.A."/>
            <person name="Viaud M."/>
            <person name="Benito E.P."/>
            <person name="Couloux A."/>
            <person name="Coutinho P.M."/>
            <person name="de Vries R.P."/>
            <person name="Dyer P.S."/>
            <person name="Fillinger S."/>
            <person name="Fournier E."/>
            <person name="Gout L."/>
            <person name="Hahn M."/>
            <person name="Kohn L."/>
            <person name="Lapalu N."/>
            <person name="Plummer K.M."/>
            <person name="Pradier J.M."/>
            <person name="Quevillon E."/>
            <person name="Sharon A."/>
            <person name="Simon A."/>
            <person name="ten Have A."/>
            <person name="Tudzynski B."/>
            <person name="Tudzynski P."/>
            <person name="Wincker P."/>
            <person name="Andrew M."/>
            <person name="Anthouard V."/>
            <person name="Beever R.E."/>
            <person name="Beffa R."/>
            <person name="Benoit I."/>
            <person name="Bouzid O."/>
            <person name="Brault B."/>
            <person name="Chen Z."/>
            <person name="Choquer M."/>
            <person name="Collemare J."/>
            <person name="Cotton P."/>
            <person name="Danchin E.G."/>
            <person name="Da Silva C."/>
            <person name="Gautier A."/>
            <person name="Giraud C."/>
            <person name="Giraud T."/>
            <person name="Gonzalez C."/>
            <person name="Grossetete S."/>
            <person name="Guldener U."/>
            <person name="Henrissat B."/>
            <person name="Howlett B.J."/>
            <person name="Kodira C."/>
            <person name="Kretschmer M."/>
            <person name="Lappartient A."/>
            <person name="Leroch M."/>
            <person name="Levis C."/>
            <person name="Mauceli E."/>
            <person name="Neuveglise C."/>
            <person name="Oeser B."/>
            <person name="Pearson M."/>
            <person name="Poulain J."/>
            <person name="Poussereau N."/>
            <person name="Quesneville H."/>
            <person name="Rascle C."/>
            <person name="Schumacher J."/>
            <person name="Segurens B."/>
            <person name="Sexton A."/>
            <person name="Silva E."/>
            <person name="Sirven C."/>
            <person name="Soanes D.M."/>
            <person name="Talbot N.J."/>
            <person name="Templeton M."/>
            <person name="Yandava C."/>
            <person name="Yarden O."/>
            <person name="Zeng Q."/>
            <person name="Rollins J.A."/>
            <person name="Lebrun M.H."/>
            <person name="Dickman M."/>
        </authorList>
    </citation>
    <scope>NUCLEOTIDE SEQUENCE [LARGE SCALE GENOMIC DNA]</scope>
    <source>
        <strain evidence="2">ATCC 18683 / 1980 / Ss-1</strain>
    </source>
</reference>
<proteinExistence type="predicted"/>
<evidence type="ECO:0000313" key="1">
    <source>
        <dbReference type="EMBL" id="EDN98358.1"/>
    </source>
</evidence>
<dbReference type="EMBL" id="CH476644">
    <property type="protein sequence ID" value="EDN98358.1"/>
    <property type="molecule type" value="Genomic_DNA"/>
</dbReference>
<protein>
    <submittedName>
        <fullName evidence="1">Uncharacterized protein</fullName>
    </submittedName>
</protein>
<gene>
    <name evidence="1" type="ORF">SS1G_13216</name>
</gene>
<organism evidence="1 2">
    <name type="scientific">Sclerotinia sclerotiorum (strain ATCC 18683 / 1980 / Ss-1)</name>
    <name type="common">White mold</name>
    <name type="synonym">Whetzelinia sclerotiorum</name>
    <dbReference type="NCBI Taxonomy" id="665079"/>
    <lineage>
        <taxon>Eukaryota</taxon>
        <taxon>Fungi</taxon>
        <taxon>Dikarya</taxon>
        <taxon>Ascomycota</taxon>
        <taxon>Pezizomycotina</taxon>
        <taxon>Leotiomycetes</taxon>
        <taxon>Helotiales</taxon>
        <taxon>Sclerotiniaceae</taxon>
        <taxon>Sclerotinia</taxon>
    </lineage>
</organism>
<evidence type="ECO:0000313" key="2">
    <source>
        <dbReference type="Proteomes" id="UP000001312"/>
    </source>
</evidence>